<dbReference type="eggNOG" id="ENOG502S3FQ">
    <property type="taxonomic scope" value="Eukaryota"/>
</dbReference>
<reference evidence="16" key="1">
    <citation type="submission" date="2011-12" db="EMBL/GenBank/DDBJ databases">
        <title>The Draft Genome of Lepisosteus oculatus.</title>
        <authorList>
            <consortium name="The Broad Institute Genome Assembly &amp; Analysis Group"/>
            <consortium name="Computational R&amp;D Group"/>
            <consortium name="and Sequencing Platform"/>
            <person name="Di Palma F."/>
            <person name="Alfoldi J."/>
            <person name="Johnson J."/>
            <person name="Berlin A."/>
            <person name="Gnerre S."/>
            <person name="Jaffe D."/>
            <person name="MacCallum I."/>
            <person name="Young S."/>
            <person name="Walker B.J."/>
            <person name="Lander E.S."/>
            <person name="Lindblad-Toh K."/>
        </authorList>
    </citation>
    <scope>NUCLEOTIDE SEQUENCE [LARGE SCALE GENOMIC DNA]</scope>
</reference>
<dbReference type="InterPro" id="IPR016179">
    <property type="entry name" value="Insulin-like"/>
</dbReference>
<evidence type="ECO:0000256" key="13">
    <source>
        <dbReference type="SAM" id="SignalP"/>
    </source>
</evidence>
<dbReference type="GO" id="GO:0006006">
    <property type="term" value="P:glucose metabolic process"/>
    <property type="evidence" value="ECO:0007669"/>
    <property type="project" value="UniProtKB-UniRule"/>
</dbReference>
<evidence type="ECO:0000256" key="2">
    <source>
        <dbReference type="ARBA" id="ARBA00004613"/>
    </source>
</evidence>
<evidence type="ECO:0000256" key="6">
    <source>
        <dbReference type="ARBA" id="ARBA00022525"/>
    </source>
</evidence>
<name>W5MUN8_LEPOC</name>
<dbReference type="SUPFAM" id="SSF56994">
    <property type="entry name" value="Insulin-like"/>
    <property type="match status" value="1"/>
</dbReference>
<comment type="subcellular location">
    <subcellularLocation>
        <location evidence="2 12">Secreted</location>
    </subcellularLocation>
</comment>
<comment type="similarity">
    <text evidence="3 12">Belongs to the insulin family.</text>
</comment>
<dbReference type="PANTHER" id="PTHR11454">
    <property type="entry name" value="INSULIN/INSULIN GROWTH FACTOR"/>
    <property type="match status" value="1"/>
</dbReference>
<evidence type="ECO:0000256" key="4">
    <source>
        <dbReference type="ARBA" id="ARBA00011207"/>
    </source>
</evidence>
<keyword evidence="13" id="KW-0732">Signal</keyword>
<dbReference type="Bgee" id="ENSLOCG00000009901">
    <property type="expression patterns" value="Expressed in embryo and 1 other cell type or tissue"/>
</dbReference>
<dbReference type="InterPro" id="IPR004825">
    <property type="entry name" value="Insulin"/>
</dbReference>
<evidence type="ECO:0000256" key="12">
    <source>
        <dbReference type="RuleBase" id="RU000406"/>
    </source>
</evidence>
<feature type="signal peptide" evidence="13">
    <location>
        <begin position="1"/>
        <end position="45"/>
    </location>
</feature>
<sequence length="133" mass="14723">MTRTGAGSYLCTTNLSGSTGIMALWFQVFSLLALLVLSSPPVTNAAANQHLCGSHLVEALYLVCGEKGFFYNPNKAKRDMEPVLGFLTGKSGQENEVDEYQFKQQGEMKVKRGIVEQCCHKPCTIYELENYCN</sequence>
<keyword evidence="8" id="KW-0165">Cleavage on pair of basic residues</keyword>
<dbReference type="Ensembl" id="ENSLOCT00000012118.1">
    <property type="protein sequence ID" value="ENSLOCP00000012097.1"/>
    <property type="gene ID" value="ENSLOCG00000009901.1"/>
</dbReference>
<accession>W5MUN8</accession>
<dbReference type="SMART" id="SM00078">
    <property type="entry name" value="IlGF"/>
    <property type="match status" value="1"/>
</dbReference>
<evidence type="ECO:0000256" key="5">
    <source>
        <dbReference type="ARBA" id="ARBA00020180"/>
    </source>
</evidence>
<proteinExistence type="inferred from homology"/>
<keyword evidence="11 12" id="KW-0119">Carbohydrate metabolism</keyword>
<dbReference type="OrthoDB" id="10019596at2759"/>
<feature type="domain" description="Insulin-like" evidence="14">
    <location>
        <begin position="49"/>
        <end position="132"/>
    </location>
</feature>
<evidence type="ECO:0000256" key="1">
    <source>
        <dbReference type="ARBA" id="ARBA00002985"/>
    </source>
</evidence>
<protein>
    <recommendedName>
        <fullName evidence="5 12">Insulin</fullName>
    </recommendedName>
</protein>
<dbReference type="EMBL" id="AHAT01027704">
    <property type="status" value="NOT_ANNOTATED_CDS"/>
    <property type="molecule type" value="Genomic_DNA"/>
</dbReference>
<evidence type="ECO:0000256" key="9">
    <source>
        <dbReference type="ARBA" id="ARBA00022702"/>
    </source>
</evidence>
<dbReference type="PANTHER" id="PTHR11454:SF9">
    <property type="entry name" value="INSULIN"/>
    <property type="match status" value="1"/>
</dbReference>
<dbReference type="InParanoid" id="W5MUN8"/>
<evidence type="ECO:0000256" key="8">
    <source>
        <dbReference type="ARBA" id="ARBA00022685"/>
    </source>
</evidence>
<keyword evidence="16" id="KW-1185">Reference proteome</keyword>
<dbReference type="CDD" id="cd04367">
    <property type="entry name" value="IlGF_insulin_like"/>
    <property type="match status" value="1"/>
</dbReference>
<dbReference type="GeneID" id="102695073"/>
<dbReference type="PROSITE" id="PS00262">
    <property type="entry name" value="INSULIN"/>
    <property type="match status" value="1"/>
</dbReference>
<organism evidence="15 16">
    <name type="scientific">Lepisosteus oculatus</name>
    <name type="common">Spotted gar</name>
    <dbReference type="NCBI Taxonomy" id="7918"/>
    <lineage>
        <taxon>Eukaryota</taxon>
        <taxon>Metazoa</taxon>
        <taxon>Chordata</taxon>
        <taxon>Craniata</taxon>
        <taxon>Vertebrata</taxon>
        <taxon>Euteleostomi</taxon>
        <taxon>Actinopterygii</taxon>
        <taxon>Neopterygii</taxon>
        <taxon>Holostei</taxon>
        <taxon>Semionotiformes</taxon>
        <taxon>Lepisosteidae</taxon>
        <taxon>Lepisosteus</taxon>
    </lineage>
</organism>
<dbReference type="GO" id="GO:0005158">
    <property type="term" value="F:insulin receptor binding"/>
    <property type="evidence" value="ECO:0000318"/>
    <property type="project" value="GO_Central"/>
</dbReference>
<evidence type="ECO:0000256" key="3">
    <source>
        <dbReference type="ARBA" id="ARBA00009034"/>
    </source>
</evidence>
<keyword evidence="7 12" id="KW-0313">Glucose metabolism</keyword>
<dbReference type="OMA" id="LANQHLC"/>
<dbReference type="PRINTS" id="PR00277">
    <property type="entry name" value="INSULIN"/>
</dbReference>
<comment type="subunit">
    <text evidence="4 12">Heterodimer of a B chain and an A chain linked by two disulfide bonds.</text>
</comment>
<dbReference type="InterPro" id="IPR022353">
    <property type="entry name" value="Insulin_CS"/>
</dbReference>
<reference evidence="15" key="2">
    <citation type="submission" date="2025-08" db="UniProtKB">
        <authorList>
            <consortium name="Ensembl"/>
        </authorList>
    </citation>
    <scope>IDENTIFICATION</scope>
</reference>
<evidence type="ECO:0000259" key="14">
    <source>
        <dbReference type="SMART" id="SM00078"/>
    </source>
</evidence>
<dbReference type="PRINTS" id="PR00276">
    <property type="entry name" value="INSULINFAMLY"/>
</dbReference>
<keyword evidence="6 12" id="KW-0964">Secreted</keyword>
<reference evidence="15" key="3">
    <citation type="submission" date="2025-09" db="UniProtKB">
        <authorList>
            <consortium name="Ensembl"/>
        </authorList>
    </citation>
    <scope>IDENTIFICATION</scope>
</reference>
<dbReference type="Proteomes" id="UP000018468">
    <property type="component" value="Linkage group LG6"/>
</dbReference>
<keyword evidence="10" id="KW-1015">Disulfide bond</keyword>
<dbReference type="GeneTree" id="ENSGT00940000164327"/>
<evidence type="ECO:0000256" key="7">
    <source>
        <dbReference type="ARBA" id="ARBA00022526"/>
    </source>
</evidence>
<evidence type="ECO:0000256" key="10">
    <source>
        <dbReference type="ARBA" id="ARBA00023157"/>
    </source>
</evidence>
<dbReference type="InterPro" id="IPR036438">
    <property type="entry name" value="Insulin-like_sf"/>
</dbReference>
<evidence type="ECO:0000256" key="11">
    <source>
        <dbReference type="ARBA" id="ARBA00023277"/>
    </source>
</evidence>
<dbReference type="STRING" id="7918.ENSLOCP00000012097"/>
<comment type="function">
    <text evidence="1 12">Insulin decreases blood glucose concentration. It increases cell permeability to monosaccharides, amino acids and fatty acids. It accelerates glycolysis, the pentose phosphate cycle, and glycogen synthesis in liver.</text>
</comment>
<dbReference type="Pfam" id="PF00049">
    <property type="entry name" value="Insulin"/>
    <property type="match status" value="1"/>
</dbReference>
<dbReference type="FunCoup" id="W5MUN8">
    <property type="interactions" value="204"/>
</dbReference>
<dbReference type="GO" id="GO:0005179">
    <property type="term" value="F:hormone activity"/>
    <property type="evidence" value="ECO:0000318"/>
    <property type="project" value="GO_Central"/>
</dbReference>
<dbReference type="GO" id="GO:0005615">
    <property type="term" value="C:extracellular space"/>
    <property type="evidence" value="ECO:0000318"/>
    <property type="project" value="GO_Central"/>
</dbReference>
<dbReference type="Gene3D" id="1.10.100.10">
    <property type="entry name" value="Insulin-like"/>
    <property type="match status" value="1"/>
</dbReference>
<keyword evidence="9 12" id="KW-0372">Hormone</keyword>
<dbReference type="AlphaFoldDB" id="W5MUN8"/>
<evidence type="ECO:0000313" key="15">
    <source>
        <dbReference type="Ensembl" id="ENSLOCP00000012097.1"/>
    </source>
</evidence>
<evidence type="ECO:0000313" key="16">
    <source>
        <dbReference type="Proteomes" id="UP000018468"/>
    </source>
</evidence>
<dbReference type="InterPro" id="IPR022352">
    <property type="entry name" value="Ins/IGF/rlx"/>
</dbReference>
<dbReference type="FunFam" id="1.10.100.10:FF:000003">
    <property type="entry name" value="Insulin"/>
    <property type="match status" value="1"/>
</dbReference>
<dbReference type="HOGENOM" id="CLU_140421_1_0_1"/>
<feature type="chain" id="PRO_5004866585" description="Insulin" evidence="13">
    <location>
        <begin position="46"/>
        <end position="133"/>
    </location>
</feature>